<dbReference type="GO" id="GO:0016853">
    <property type="term" value="F:isomerase activity"/>
    <property type="evidence" value="ECO:0007669"/>
    <property type="project" value="TreeGrafter"/>
</dbReference>
<accession>A0A545TP36</accession>
<dbReference type="OrthoDB" id="9788221at2"/>
<evidence type="ECO:0000256" key="1">
    <source>
        <dbReference type="ARBA" id="ARBA00008270"/>
    </source>
</evidence>
<dbReference type="SUPFAM" id="SSF54506">
    <property type="entry name" value="Diaminopimelate epimerase-like"/>
    <property type="match status" value="1"/>
</dbReference>
<name>A0A545TP36_9PROT</name>
<comment type="caution">
    <text evidence="3">The sequence shown here is derived from an EMBL/GenBank/DDBJ whole genome shotgun (WGS) entry which is preliminary data.</text>
</comment>
<dbReference type="Proteomes" id="UP000315252">
    <property type="component" value="Unassembled WGS sequence"/>
</dbReference>
<evidence type="ECO:0000313" key="3">
    <source>
        <dbReference type="EMBL" id="TQV78985.1"/>
    </source>
</evidence>
<dbReference type="NCBIfam" id="TIGR00654">
    <property type="entry name" value="PhzF_family"/>
    <property type="match status" value="1"/>
</dbReference>
<dbReference type="AlphaFoldDB" id="A0A545TP36"/>
<organism evidence="3 4">
    <name type="scientific">Denitrobaculum tricleocarpae</name>
    <dbReference type="NCBI Taxonomy" id="2591009"/>
    <lineage>
        <taxon>Bacteria</taxon>
        <taxon>Pseudomonadati</taxon>
        <taxon>Pseudomonadota</taxon>
        <taxon>Alphaproteobacteria</taxon>
        <taxon>Rhodospirillales</taxon>
        <taxon>Rhodospirillaceae</taxon>
        <taxon>Denitrobaculum</taxon>
    </lineage>
</organism>
<dbReference type="GO" id="GO:0005737">
    <property type="term" value="C:cytoplasm"/>
    <property type="evidence" value="ECO:0007669"/>
    <property type="project" value="TreeGrafter"/>
</dbReference>
<comment type="similarity">
    <text evidence="1">Belongs to the PhzF family.</text>
</comment>
<feature type="active site" evidence="2">
    <location>
        <position position="79"/>
    </location>
</feature>
<dbReference type="PANTHER" id="PTHR13774:SF32">
    <property type="entry name" value="ANTISENSE-ENHANCING SEQUENCE 1"/>
    <property type="match status" value="1"/>
</dbReference>
<proteinExistence type="inferred from homology"/>
<dbReference type="RefSeq" id="WP_142897208.1">
    <property type="nucleotide sequence ID" value="NZ_ML660056.1"/>
</dbReference>
<dbReference type="Pfam" id="PF02567">
    <property type="entry name" value="PhzC-PhzF"/>
    <property type="match status" value="1"/>
</dbReference>
<gene>
    <name evidence="3" type="ORF">FKG95_14975</name>
</gene>
<evidence type="ECO:0000256" key="2">
    <source>
        <dbReference type="PIRSR" id="PIRSR016184-1"/>
    </source>
</evidence>
<reference evidence="3 4" key="1">
    <citation type="submission" date="2019-06" db="EMBL/GenBank/DDBJ databases">
        <title>Whole genome sequence for Rhodospirillaceae sp. R148.</title>
        <authorList>
            <person name="Wang G."/>
        </authorList>
    </citation>
    <scope>NUCLEOTIDE SEQUENCE [LARGE SCALE GENOMIC DNA]</scope>
    <source>
        <strain evidence="3 4">R148</strain>
    </source>
</reference>
<dbReference type="Gene3D" id="3.10.310.10">
    <property type="entry name" value="Diaminopimelate Epimerase, Chain A, domain 1"/>
    <property type="match status" value="2"/>
</dbReference>
<dbReference type="EMBL" id="VHSH01000005">
    <property type="protein sequence ID" value="TQV78985.1"/>
    <property type="molecule type" value="Genomic_DNA"/>
</dbReference>
<dbReference type="PIRSF" id="PIRSF016184">
    <property type="entry name" value="PhzC_PhzF"/>
    <property type="match status" value="1"/>
</dbReference>
<keyword evidence="4" id="KW-1185">Reference proteome</keyword>
<evidence type="ECO:0000313" key="4">
    <source>
        <dbReference type="Proteomes" id="UP000315252"/>
    </source>
</evidence>
<protein>
    <submittedName>
        <fullName evidence="3">PhzF family phenazine biosynthesis protein</fullName>
    </submittedName>
</protein>
<sequence>MARNDLTSAVLTASGVGGARRFPGAPGTAAPEAGVRRWLQVDVFGDAPLSGNGVAVFPEAEGLDAGAMLALTRELRQFEAIFLTGAGTPNPAARIFTEEEELAFAGHPMLGAAAVLHHLAGATAQSRWKISLAGREVGISTRSEGRGLFAEMDQGEAVLGAPLPEMAVARLLAGLGLKPDHRYDGLPAVVASTGLPYAVLPVTAKGLATARICAGDFEARLAKLGAKFLYLLDPELPEGRSWDNHGRIEDIATGSAAGPAAAMMWRHGAAASPLTLSQGRFTGRPSEMTVRQARPGGPVLVGGRAFLVAEGRFLQTDAA</sequence>
<dbReference type="InterPro" id="IPR003719">
    <property type="entry name" value="Phenazine_PhzF-like"/>
</dbReference>
<dbReference type="PANTHER" id="PTHR13774">
    <property type="entry name" value="PHENAZINE BIOSYNTHESIS PROTEIN"/>
    <property type="match status" value="1"/>
</dbReference>